<sequence length="229" mass="26634">MPKYLAPSERSLPREFVRSPYFPSAPEAAVILESIREAQLEIDVLSQNISDLQEAIKRLEAQRARAETYTRFQQSLLAPIRKLPSEVLAEIFLHCIPRIVIEGAVKNRPMQLAGVSGYWRHIIQNLQVFWSSFPHILQRTPLVRQEFPALRSLRMHSHTRMMNVIDAFELAPQLTQLYLGGFGFESIMNSLKLPWAQITHFKSYMNRIWLENIRDVFDAMPNLEKFESI</sequence>
<gene>
    <name evidence="2" type="ORF">K443DRAFT_440542</name>
</gene>
<dbReference type="AlphaFoldDB" id="A0A0C9X3K2"/>
<reference evidence="3" key="2">
    <citation type="submission" date="2015-01" db="EMBL/GenBank/DDBJ databases">
        <title>Evolutionary Origins and Diversification of the Mycorrhizal Mutualists.</title>
        <authorList>
            <consortium name="DOE Joint Genome Institute"/>
            <consortium name="Mycorrhizal Genomics Consortium"/>
            <person name="Kohler A."/>
            <person name="Kuo A."/>
            <person name="Nagy L.G."/>
            <person name="Floudas D."/>
            <person name="Copeland A."/>
            <person name="Barry K.W."/>
            <person name="Cichocki N."/>
            <person name="Veneault-Fourrey C."/>
            <person name="LaButti K."/>
            <person name="Lindquist E.A."/>
            <person name="Lipzen A."/>
            <person name="Lundell T."/>
            <person name="Morin E."/>
            <person name="Murat C."/>
            <person name="Riley R."/>
            <person name="Ohm R."/>
            <person name="Sun H."/>
            <person name="Tunlid A."/>
            <person name="Henrissat B."/>
            <person name="Grigoriev I.V."/>
            <person name="Hibbett D.S."/>
            <person name="Martin F."/>
        </authorList>
    </citation>
    <scope>NUCLEOTIDE SEQUENCE [LARGE SCALE GENOMIC DNA]</scope>
    <source>
        <strain evidence="3">LaAM-08-1</strain>
    </source>
</reference>
<accession>A0A0C9X3K2</accession>
<evidence type="ECO:0000256" key="1">
    <source>
        <dbReference type="SAM" id="Coils"/>
    </source>
</evidence>
<evidence type="ECO:0000313" key="3">
    <source>
        <dbReference type="Proteomes" id="UP000054477"/>
    </source>
</evidence>
<evidence type="ECO:0000313" key="2">
    <source>
        <dbReference type="EMBL" id="KIJ92246.1"/>
    </source>
</evidence>
<protein>
    <submittedName>
        <fullName evidence="2">Unplaced genomic scaffold K443scaffold_389, whole genome shotgun sequence</fullName>
    </submittedName>
</protein>
<feature type="coiled-coil region" evidence="1">
    <location>
        <begin position="35"/>
        <end position="69"/>
    </location>
</feature>
<organism evidence="2 3">
    <name type="scientific">Laccaria amethystina LaAM-08-1</name>
    <dbReference type="NCBI Taxonomy" id="1095629"/>
    <lineage>
        <taxon>Eukaryota</taxon>
        <taxon>Fungi</taxon>
        <taxon>Dikarya</taxon>
        <taxon>Basidiomycota</taxon>
        <taxon>Agaricomycotina</taxon>
        <taxon>Agaricomycetes</taxon>
        <taxon>Agaricomycetidae</taxon>
        <taxon>Agaricales</taxon>
        <taxon>Agaricineae</taxon>
        <taxon>Hydnangiaceae</taxon>
        <taxon>Laccaria</taxon>
    </lineage>
</organism>
<dbReference type="HOGENOM" id="CLU_1210003_0_0_1"/>
<dbReference type="EMBL" id="KN838924">
    <property type="protein sequence ID" value="KIJ92246.1"/>
    <property type="molecule type" value="Genomic_DNA"/>
</dbReference>
<name>A0A0C9X3K2_9AGAR</name>
<reference evidence="2 3" key="1">
    <citation type="submission" date="2014-04" db="EMBL/GenBank/DDBJ databases">
        <authorList>
            <consortium name="DOE Joint Genome Institute"/>
            <person name="Kuo A."/>
            <person name="Kohler A."/>
            <person name="Nagy L.G."/>
            <person name="Floudas D."/>
            <person name="Copeland A."/>
            <person name="Barry K.W."/>
            <person name="Cichocki N."/>
            <person name="Veneault-Fourrey C."/>
            <person name="LaButti K."/>
            <person name="Lindquist E.A."/>
            <person name="Lipzen A."/>
            <person name="Lundell T."/>
            <person name="Morin E."/>
            <person name="Murat C."/>
            <person name="Sun H."/>
            <person name="Tunlid A."/>
            <person name="Henrissat B."/>
            <person name="Grigoriev I.V."/>
            <person name="Hibbett D.S."/>
            <person name="Martin F."/>
            <person name="Nordberg H.P."/>
            <person name="Cantor M.N."/>
            <person name="Hua S.X."/>
        </authorList>
    </citation>
    <scope>NUCLEOTIDE SEQUENCE [LARGE SCALE GENOMIC DNA]</scope>
    <source>
        <strain evidence="2 3">LaAM-08-1</strain>
    </source>
</reference>
<proteinExistence type="predicted"/>
<keyword evidence="3" id="KW-1185">Reference proteome</keyword>
<dbReference type="OrthoDB" id="3365698at2759"/>
<keyword evidence="1" id="KW-0175">Coiled coil</keyword>
<dbReference type="Proteomes" id="UP000054477">
    <property type="component" value="Unassembled WGS sequence"/>
</dbReference>